<gene>
    <name evidence="3" type="ORF">PAMC26510_20850</name>
    <name evidence="2" type="ORF">PAMC26510_36240</name>
</gene>
<name>A0A242M4V9_CABSO</name>
<dbReference type="Proteomes" id="UP000194546">
    <property type="component" value="Unassembled WGS sequence"/>
</dbReference>
<reference evidence="2 4" key="1">
    <citation type="submission" date="2017-03" db="EMBL/GenBank/DDBJ databases">
        <title>Genome analysis of strain PAMC 26510.</title>
        <authorList>
            <person name="Oh H.-M."/>
            <person name="Yang J.-A."/>
        </authorList>
    </citation>
    <scope>NUCLEOTIDE SEQUENCE [LARGE SCALE GENOMIC DNA]</scope>
    <source>
        <strain evidence="2 4">PAMC 26510</strain>
    </source>
</reference>
<evidence type="ECO:0000313" key="4">
    <source>
        <dbReference type="Proteomes" id="UP000194546"/>
    </source>
</evidence>
<dbReference type="AlphaFoldDB" id="A0A242M4V9"/>
<comment type="caution">
    <text evidence="2">The sequence shown here is derived from an EMBL/GenBank/DDBJ whole genome shotgun (WGS) entry which is preliminary data.</text>
</comment>
<dbReference type="EMBL" id="NBTY01000205">
    <property type="protein sequence ID" value="OTP66061.1"/>
    <property type="molecule type" value="Genomic_DNA"/>
</dbReference>
<feature type="compositionally biased region" description="Polar residues" evidence="1">
    <location>
        <begin position="31"/>
        <end position="41"/>
    </location>
</feature>
<evidence type="ECO:0000256" key="1">
    <source>
        <dbReference type="SAM" id="MobiDB-lite"/>
    </source>
</evidence>
<evidence type="ECO:0000313" key="2">
    <source>
        <dbReference type="EMBL" id="OTP66061.1"/>
    </source>
</evidence>
<feature type="region of interest" description="Disordered" evidence="1">
    <location>
        <begin position="24"/>
        <end position="55"/>
    </location>
</feature>
<accession>A0A242M4V9</accession>
<dbReference type="EMBL" id="NBTY01000105">
    <property type="protein sequence ID" value="OTP72811.1"/>
    <property type="molecule type" value="Genomic_DNA"/>
</dbReference>
<proteinExistence type="predicted"/>
<organism evidence="2 4">
    <name type="scientific">Caballeronia sordidicola</name>
    <name type="common">Burkholderia sordidicola</name>
    <dbReference type="NCBI Taxonomy" id="196367"/>
    <lineage>
        <taxon>Bacteria</taxon>
        <taxon>Pseudomonadati</taxon>
        <taxon>Pseudomonadota</taxon>
        <taxon>Betaproteobacteria</taxon>
        <taxon>Burkholderiales</taxon>
        <taxon>Burkholderiaceae</taxon>
        <taxon>Caballeronia</taxon>
    </lineage>
</organism>
<protein>
    <submittedName>
        <fullName evidence="2 3">Transposase</fullName>
    </submittedName>
</protein>
<evidence type="ECO:0000313" key="3">
    <source>
        <dbReference type="EMBL" id="OTP72811.1"/>
    </source>
</evidence>
<sequence length="81" mass="9273">MDQGAEVDNKRLEHVLALSRQVQMERDNRRISGSPSRTNQGEPVKPKMRANNTRKQRELRQIDMNAMMLRSAELRAAAVGK</sequence>